<name>A0AAV6WSF6_9LAMI</name>
<dbReference type="EMBL" id="WHWC01000013">
    <property type="protein sequence ID" value="KAG8371197.1"/>
    <property type="molecule type" value="Genomic_DNA"/>
</dbReference>
<organism evidence="1 2">
    <name type="scientific">Buddleja alternifolia</name>
    <dbReference type="NCBI Taxonomy" id="168488"/>
    <lineage>
        <taxon>Eukaryota</taxon>
        <taxon>Viridiplantae</taxon>
        <taxon>Streptophyta</taxon>
        <taxon>Embryophyta</taxon>
        <taxon>Tracheophyta</taxon>
        <taxon>Spermatophyta</taxon>
        <taxon>Magnoliopsida</taxon>
        <taxon>eudicotyledons</taxon>
        <taxon>Gunneridae</taxon>
        <taxon>Pentapetalae</taxon>
        <taxon>asterids</taxon>
        <taxon>lamiids</taxon>
        <taxon>Lamiales</taxon>
        <taxon>Scrophulariaceae</taxon>
        <taxon>Buddlejeae</taxon>
        <taxon>Buddleja</taxon>
    </lineage>
</organism>
<evidence type="ECO:0000313" key="2">
    <source>
        <dbReference type="Proteomes" id="UP000826271"/>
    </source>
</evidence>
<dbReference type="AlphaFoldDB" id="A0AAV6WSF6"/>
<dbReference type="Pfam" id="PF05910">
    <property type="entry name" value="DUF868"/>
    <property type="match status" value="1"/>
</dbReference>
<keyword evidence="2" id="KW-1185">Reference proteome</keyword>
<reference evidence="1" key="1">
    <citation type="submission" date="2019-10" db="EMBL/GenBank/DDBJ databases">
        <authorList>
            <person name="Zhang R."/>
            <person name="Pan Y."/>
            <person name="Wang J."/>
            <person name="Ma R."/>
            <person name="Yu S."/>
        </authorList>
    </citation>
    <scope>NUCLEOTIDE SEQUENCE</scope>
    <source>
        <strain evidence="1">LA-IB0</strain>
        <tissue evidence="1">Leaf</tissue>
    </source>
</reference>
<dbReference type="Proteomes" id="UP000826271">
    <property type="component" value="Unassembled WGS sequence"/>
</dbReference>
<dbReference type="PANTHER" id="PTHR31972">
    <property type="entry name" value="EXPRESSED PROTEIN"/>
    <property type="match status" value="1"/>
</dbReference>
<dbReference type="PANTHER" id="PTHR31972:SF48">
    <property type="entry name" value="OS04G0407500 PROTEIN"/>
    <property type="match status" value="1"/>
</dbReference>
<sequence>MRDFSSCLSEHATNISETTSCSKNSCISPTVTPSTQNVVVNTYKTVLSNHNHIFITLTWTNTSSQSQSLTILFNDDQSTTIKLNSNSNSKSLVKKSKGAKSIVSHSSKIELHYDLSAARYQSGPEPIDGYYLLISIDSQIALLLGDVPAKKLKIKNRTAKSSLISRQEHFSGRAIYSTRARFCDGGANHEISIRCVGENEGLKCPALSVIIDKKIVIRVKRLQWNFRGNQTIVLEDDDDLVVDLMWNVHDWFHNPGLGLGCAVFMFRSRSGIDRKLWMEEKMVERDEQDKVEFSLMIYAWK</sequence>
<comment type="caution">
    <text evidence="1">The sequence shown here is derived from an EMBL/GenBank/DDBJ whole genome shotgun (WGS) entry which is preliminary data.</text>
</comment>
<dbReference type="InterPro" id="IPR008586">
    <property type="entry name" value="DUF868_pln"/>
</dbReference>
<accession>A0AAV6WSF6</accession>
<evidence type="ECO:0000313" key="1">
    <source>
        <dbReference type="EMBL" id="KAG8371197.1"/>
    </source>
</evidence>
<proteinExistence type="predicted"/>
<gene>
    <name evidence="1" type="ORF">BUALT_Bualt13G0062000</name>
</gene>
<protein>
    <submittedName>
        <fullName evidence="1">Uncharacterized protein</fullName>
    </submittedName>
</protein>